<dbReference type="Pfam" id="PF14011">
    <property type="entry name" value="ESX-1_EspG"/>
    <property type="match status" value="1"/>
</dbReference>
<dbReference type="InterPro" id="IPR025734">
    <property type="entry name" value="EspG"/>
</dbReference>
<evidence type="ECO:0000256" key="1">
    <source>
        <dbReference type="ARBA" id="ARBA00004496"/>
    </source>
</evidence>
<dbReference type="RefSeq" id="WP_068024388.1">
    <property type="nucleotide sequence ID" value="NZ_QQAZ01000004.1"/>
</dbReference>
<keyword evidence="6" id="KW-1185">Reference proteome</keyword>
<evidence type="ECO:0000256" key="2">
    <source>
        <dbReference type="ARBA" id="ARBA00006411"/>
    </source>
</evidence>
<comment type="caution">
    <text evidence="5">The sequence shown here is derived from an EMBL/GenBank/DDBJ whole genome shotgun (WGS) entry which is preliminary data.</text>
</comment>
<keyword evidence="4" id="KW-0143">Chaperone</keyword>
<protein>
    <submittedName>
        <fullName evidence="5">ESAT-6 protein secretion system EspG family protein</fullName>
    </submittedName>
</protein>
<dbReference type="Proteomes" id="UP000255355">
    <property type="component" value="Unassembled WGS sequence"/>
</dbReference>
<evidence type="ECO:0000313" key="6">
    <source>
        <dbReference type="Proteomes" id="UP000255355"/>
    </source>
</evidence>
<sequence>MKWVLTPDEFTHVWATETGLDRRPYPVNMIPAATARTESEYAALGLRHRYARNTDPDLTAALMLCARSDATTITVTGERSGGPRDEPERILAFAAVVHHHAGVLVAGSDTVTVTVCHARTLGDKLVEVIGSAPPGRHATMREPQDAVLNQEGPVLPDNGQGPARFRRKLREPVDARGFITVSVAPDNPMSPPTRHRTWLDFAGDGRYLLTTAADLSLTPVSDTDFATQLMKLAGIR</sequence>
<evidence type="ECO:0000313" key="5">
    <source>
        <dbReference type="EMBL" id="RDI52072.1"/>
    </source>
</evidence>
<dbReference type="EMBL" id="QQAZ01000004">
    <property type="protein sequence ID" value="RDI52072.1"/>
    <property type="molecule type" value="Genomic_DNA"/>
</dbReference>
<comment type="subcellular location">
    <subcellularLocation>
        <location evidence="1">Cytoplasm</location>
    </subcellularLocation>
</comment>
<keyword evidence="3" id="KW-0963">Cytoplasm</keyword>
<proteinExistence type="inferred from homology"/>
<comment type="similarity">
    <text evidence="2">Belongs to the EspG family.</text>
</comment>
<reference evidence="5 6" key="1">
    <citation type="submission" date="2018-07" db="EMBL/GenBank/DDBJ databases">
        <title>Genomic Encyclopedia of Type Strains, Phase IV (KMG-IV): sequencing the most valuable type-strain genomes for metagenomic binning, comparative biology and taxonomic classification.</title>
        <authorList>
            <person name="Goeker M."/>
        </authorList>
    </citation>
    <scope>NUCLEOTIDE SEQUENCE [LARGE SCALE GENOMIC DNA]</scope>
    <source>
        <strain evidence="5 6">DSM 44952</strain>
    </source>
</reference>
<dbReference type="OrthoDB" id="4561761at2"/>
<evidence type="ECO:0000256" key="3">
    <source>
        <dbReference type="ARBA" id="ARBA00022490"/>
    </source>
</evidence>
<organism evidence="5 6">
    <name type="scientific">Nocardia mexicana</name>
    <dbReference type="NCBI Taxonomy" id="279262"/>
    <lineage>
        <taxon>Bacteria</taxon>
        <taxon>Bacillati</taxon>
        <taxon>Actinomycetota</taxon>
        <taxon>Actinomycetes</taxon>
        <taxon>Mycobacteriales</taxon>
        <taxon>Nocardiaceae</taxon>
        <taxon>Nocardia</taxon>
    </lineage>
</organism>
<accession>A0A370H6P2</accession>
<evidence type="ECO:0000256" key="4">
    <source>
        <dbReference type="ARBA" id="ARBA00023186"/>
    </source>
</evidence>
<dbReference type="AlphaFoldDB" id="A0A370H6P2"/>
<gene>
    <name evidence="5" type="ORF">DFR68_104560</name>
</gene>
<dbReference type="STRING" id="1210089.GCA_001613165_05056"/>
<name>A0A370H6P2_9NOCA</name>